<keyword evidence="1" id="KW-1133">Transmembrane helix</keyword>
<reference evidence="2 3" key="2">
    <citation type="submission" date="2023-12" db="EMBL/GenBank/DDBJ databases">
        <authorList>
            <consortium name="Cladostephus spongiosus"/>
            <person name="Lorente B."/>
            <person name="Cabral C."/>
            <person name="Frias J."/>
            <person name="Faria J."/>
            <person name="Toubarro D."/>
        </authorList>
    </citation>
    <scope>NUCLEOTIDE SEQUENCE [LARGE SCALE GENOMIC DNA]</scope>
    <source>
        <strain evidence="2 3">ZMCS4</strain>
    </source>
</reference>
<keyword evidence="3" id="KW-1185">Reference proteome</keyword>
<organism evidence="2 3">
    <name type="scientific">Agarivorans aestuarii</name>
    <dbReference type="NCBI Taxonomy" id="1563703"/>
    <lineage>
        <taxon>Bacteria</taxon>
        <taxon>Pseudomonadati</taxon>
        <taxon>Pseudomonadota</taxon>
        <taxon>Gammaproteobacteria</taxon>
        <taxon>Alteromonadales</taxon>
        <taxon>Alteromonadaceae</taxon>
        <taxon>Agarivorans</taxon>
    </lineage>
</organism>
<dbReference type="Proteomes" id="UP001310248">
    <property type="component" value="Unassembled WGS sequence"/>
</dbReference>
<name>A0ABU7FYK8_9ALTE</name>
<proteinExistence type="predicted"/>
<reference evidence="3" key="1">
    <citation type="submission" date="2023-07" db="EMBL/GenBank/DDBJ databases">
        <title>Draft genome sequence of Agarivorans aestuarii strain ZMCS4, a CAZymes producing bacteria isolated from the marine brown algae Clodostephus spongiosus.</title>
        <authorList>
            <person name="Lorente B."/>
            <person name="Cabral C."/>
            <person name="Frias J."/>
            <person name="Faria J."/>
            <person name="Toubarro D."/>
        </authorList>
    </citation>
    <scope>NUCLEOTIDE SEQUENCE [LARGE SCALE GENOMIC DNA]</scope>
    <source>
        <strain evidence="3">ZMCS4</strain>
    </source>
</reference>
<keyword evidence="1" id="KW-0812">Transmembrane</keyword>
<feature type="transmembrane region" description="Helical" evidence="1">
    <location>
        <begin position="126"/>
        <end position="146"/>
    </location>
</feature>
<evidence type="ECO:0000313" key="2">
    <source>
        <dbReference type="EMBL" id="MEE1672252.1"/>
    </source>
</evidence>
<accession>A0ABU7FYK8</accession>
<feature type="transmembrane region" description="Helical" evidence="1">
    <location>
        <begin position="39"/>
        <end position="58"/>
    </location>
</feature>
<dbReference type="NCBIfam" id="NF038216">
    <property type="entry name" value="ABZJ_00895_fam"/>
    <property type="match status" value="1"/>
</dbReference>
<dbReference type="EMBL" id="JAYDYW010000001">
    <property type="protein sequence ID" value="MEE1672252.1"/>
    <property type="molecule type" value="Genomic_DNA"/>
</dbReference>
<feature type="transmembrane region" description="Helical" evidence="1">
    <location>
        <begin position="70"/>
        <end position="98"/>
    </location>
</feature>
<protein>
    <submittedName>
        <fullName evidence="2">ABZJ_00895 family protein</fullName>
    </submittedName>
</protein>
<evidence type="ECO:0000256" key="1">
    <source>
        <dbReference type="SAM" id="Phobius"/>
    </source>
</evidence>
<evidence type="ECO:0000313" key="3">
    <source>
        <dbReference type="Proteomes" id="UP001310248"/>
    </source>
</evidence>
<feature type="transmembrane region" description="Helical" evidence="1">
    <location>
        <begin position="12"/>
        <end position="33"/>
    </location>
</feature>
<dbReference type="InterPro" id="IPR047730">
    <property type="entry name" value="ABZJ_00895-like"/>
</dbReference>
<dbReference type="RefSeq" id="WP_163134594.1">
    <property type="nucleotide sequence ID" value="NZ_JAYDYW010000001.1"/>
</dbReference>
<gene>
    <name evidence="2" type="ORF">SNR37_000019</name>
</gene>
<comment type="caution">
    <text evidence="2">The sequence shown here is derived from an EMBL/GenBank/DDBJ whole genome shotgun (WGS) entry which is preliminary data.</text>
</comment>
<sequence length="161" mass="18433">MQTAEVSLNKYLMWFSLVYLASSLVFGTVVSWLDLESNSFLGIIILMLSAFIAVQLFVKDHQRGLTRKELRYLSFWSWLASIFISVAELLAVFAYSFYEIYGVIAWLDVQAELSALLFELSIDLHALYAIIAVVLLIFWGLTRFCYGFANKTFVKQVDKLA</sequence>
<keyword evidence="1" id="KW-0472">Membrane</keyword>